<dbReference type="AlphaFoldDB" id="A0A0D0AC96"/>
<dbReference type="EMBL" id="KN835593">
    <property type="protein sequence ID" value="KIK35729.1"/>
    <property type="molecule type" value="Genomic_DNA"/>
</dbReference>
<sequence length="73" mass="8519">SEYKIMKVNAHRHQCDIEFQREQAEKERDEAAAVHQCTQEAKTLKLQVLEAQAKVQVEKCATLQLEIELLKLR</sequence>
<gene>
    <name evidence="2" type="ORF">CY34DRAFT_36170</name>
</gene>
<name>A0A0D0AC96_9AGAM</name>
<dbReference type="OrthoDB" id="2692615at2759"/>
<evidence type="ECO:0000313" key="2">
    <source>
        <dbReference type="EMBL" id="KIK35729.1"/>
    </source>
</evidence>
<organism evidence="2 3">
    <name type="scientific">Suillus luteus UH-Slu-Lm8-n1</name>
    <dbReference type="NCBI Taxonomy" id="930992"/>
    <lineage>
        <taxon>Eukaryota</taxon>
        <taxon>Fungi</taxon>
        <taxon>Dikarya</taxon>
        <taxon>Basidiomycota</taxon>
        <taxon>Agaricomycotina</taxon>
        <taxon>Agaricomycetes</taxon>
        <taxon>Agaricomycetidae</taxon>
        <taxon>Boletales</taxon>
        <taxon>Suillineae</taxon>
        <taxon>Suillaceae</taxon>
        <taxon>Suillus</taxon>
    </lineage>
</organism>
<keyword evidence="3" id="KW-1185">Reference proteome</keyword>
<accession>A0A0D0AC96</accession>
<evidence type="ECO:0000256" key="1">
    <source>
        <dbReference type="SAM" id="Coils"/>
    </source>
</evidence>
<proteinExistence type="predicted"/>
<keyword evidence="1" id="KW-0175">Coiled coil</keyword>
<dbReference type="InParanoid" id="A0A0D0AC96"/>
<dbReference type="Proteomes" id="UP000054485">
    <property type="component" value="Unassembled WGS sequence"/>
</dbReference>
<protein>
    <submittedName>
        <fullName evidence="2">Uncharacterized protein</fullName>
    </submittedName>
</protein>
<evidence type="ECO:0000313" key="3">
    <source>
        <dbReference type="Proteomes" id="UP000054485"/>
    </source>
</evidence>
<feature type="non-terminal residue" evidence="2">
    <location>
        <position position="1"/>
    </location>
</feature>
<dbReference type="HOGENOM" id="CLU_2711817_0_0_1"/>
<reference evidence="2 3" key="1">
    <citation type="submission" date="2014-04" db="EMBL/GenBank/DDBJ databases">
        <authorList>
            <consortium name="DOE Joint Genome Institute"/>
            <person name="Kuo A."/>
            <person name="Ruytinx J."/>
            <person name="Rineau F."/>
            <person name="Colpaert J."/>
            <person name="Kohler A."/>
            <person name="Nagy L.G."/>
            <person name="Floudas D."/>
            <person name="Copeland A."/>
            <person name="Barry K.W."/>
            <person name="Cichocki N."/>
            <person name="Veneault-Fourrey C."/>
            <person name="LaButti K."/>
            <person name="Lindquist E.A."/>
            <person name="Lipzen A."/>
            <person name="Lundell T."/>
            <person name="Morin E."/>
            <person name="Murat C."/>
            <person name="Sun H."/>
            <person name="Tunlid A."/>
            <person name="Henrissat B."/>
            <person name="Grigoriev I.V."/>
            <person name="Hibbett D.S."/>
            <person name="Martin F."/>
            <person name="Nordberg H.P."/>
            <person name="Cantor M.N."/>
            <person name="Hua S.X."/>
        </authorList>
    </citation>
    <scope>NUCLEOTIDE SEQUENCE [LARGE SCALE GENOMIC DNA]</scope>
    <source>
        <strain evidence="2 3">UH-Slu-Lm8-n1</strain>
    </source>
</reference>
<feature type="non-terminal residue" evidence="2">
    <location>
        <position position="73"/>
    </location>
</feature>
<reference evidence="3" key="2">
    <citation type="submission" date="2015-01" db="EMBL/GenBank/DDBJ databases">
        <title>Evolutionary Origins and Diversification of the Mycorrhizal Mutualists.</title>
        <authorList>
            <consortium name="DOE Joint Genome Institute"/>
            <consortium name="Mycorrhizal Genomics Consortium"/>
            <person name="Kohler A."/>
            <person name="Kuo A."/>
            <person name="Nagy L.G."/>
            <person name="Floudas D."/>
            <person name="Copeland A."/>
            <person name="Barry K.W."/>
            <person name="Cichocki N."/>
            <person name="Veneault-Fourrey C."/>
            <person name="LaButti K."/>
            <person name="Lindquist E.A."/>
            <person name="Lipzen A."/>
            <person name="Lundell T."/>
            <person name="Morin E."/>
            <person name="Murat C."/>
            <person name="Riley R."/>
            <person name="Ohm R."/>
            <person name="Sun H."/>
            <person name="Tunlid A."/>
            <person name="Henrissat B."/>
            <person name="Grigoriev I.V."/>
            <person name="Hibbett D.S."/>
            <person name="Martin F."/>
        </authorList>
    </citation>
    <scope>NUCLEOTIDE SEQUENCE [LARGE SCALE GENOMIC DNA]</scope>
    <source>
        <strain evidence="3">UH-Slu-Lm8-n1</strain>
    </source>
</reference>
<feature type="coiled-coil region" evidence="1">
    <location>
        <begin position="10"/>
        <end position="66"/>
    </location>
</feature>